<dbReference type="InterPro" id="IPR023198">
    <property type="entry name" value="PGP-like_dom2"/>
</dbReference>
<evidence type="ECO:0008006" key="5">
    <source>
        <dbReference type="Google" id="ProtNLM"/>
    </source>
</evidence>
<dbReference type="InterPro" id="IPR051806">
    <property type="entry name" value="HAD-like_SPP"/>
</dbReference>
<dbReference type="AlphaFoldDB" id="A0A0M8K727"/>
<dbReference type="Proteomes" id="UP000050502">
    <property type="component" value="Unassembled WGS sequence"/>
</dbReference>
<dbReference type="OrthoDB" id="9797743at2"/>
<dbReference type="SFLD" id="SFLDS00003">
    <property type="entry name" value="Haloacid_Dehalogenase"/>
    <property type="match status" value="1"/>
</dbReference>
<dbReference type="InterPro" id="IPR036412">
    <property type="entry name" value="HAD-like_sf"/>
</dbReference>
<protein>
    <recommendedName>
        <fullName evidence="5">Beta-phosphoglucomutase</fullName>
    </recommendedName>
</protein>
<dbReference type="InterPro" id="IPR006439">
    <property type="entry name" value="HAD-SF_hydro_IA"/>
</dbReference>
<dbReference type="EMBL" id="BBZA01000116">
    <property type="protein sequence ID" value="GAP63143.1"/>
    <property type="molecule type" value="Genomic_DNA"/>
</dbReference>
<accession>A0A0M8K727</accession>
<dbReference type="NCBIfam" id="TIGR01509">
    <property type="entry name" value="HAD-SF-IA-v3"/>
    <property type="match status" value="1"/>
</dbReference>
<dbReference type="PANTHER" id="PTHR43481:SF4">
    <property type="entry name" value="GLYCEROL-1-PHOSPHATE PHOSPHOHYDROLASE 1-RELATED"/>
    <property type="match status" value="1"/>
</dbReference>
<dbReference type="Proteomes" id="UP000037784">
    <property type="component" value="Unassembled WGS sequence"/>
</dbReference>
<dbReference type="InParanoid" id="A0A0M8K727"/>
<dbReference type="STRING" id="872965.SE16_00865"/>
<dbReference type="PATRIC" id="fig|872965.6.peg.116"/>
<sequence>MPFRAVLFDMDGVLFDTQRVYAEAWVAAARALGYALDEETYTAHILGHDGDHGEAVMQRLFGETFPIEEFRRRRRAYAQDVLANGGVRLKPGVLELLDLLDAHGVPRAVATSNARWVAEQFLAQTGLAPRFQAVVGREDVQHAKPHPEIFLKAAAALGVEPAHVVVLEDSGAGLQAAARAGMTPVFVPDMMQPPDEVRALAAHEFASLHEVASWLAMHLAGQKC</sequence>
<proteinExistence type="predicted"/>
<evidence type="ECO:0000313" key="4">
    <source>
        <dbReference type="Proteomes" id="UP000050502"/>
    </source>
</evidence>
<dbReference type="InterPro" id="IPR023214">
    <property type="entry name" value="HAD_sf"/>
</dbReference>
<dbReference type="FunCoup" id="A0A0M8K727">
    <property type="interactions" value="443"/>
</dbReference>
<dbReference type="Gene3D" id="3.40.50.1000">
    <property type="entry name" value="HAD superfamily/HAD-like"/>
    <property type="match status" value="1"/>
</dbReference>
<dbReference type="CDD" id="cd07505">
    <property type="entry name" value="HAD_BPGM-like"/>
    <property type="match status" value="1"/>
</dbReference>
<evidence type="ECO:0000313" key="2">
    <source>
        <dbReference type="EMBL" id="KPL89118.1"/>
    </source>
</evidence>
<organism evidence="1 3">
    <name type="scientific">Ardenticatena maritima</name>
    <dbReference type="NCBI Taxonomy" id="872965"/>
    <lineage>
        <taxon>Bacteria</taxon>
        <taxon>Bacillati</taxon>
        <taxon>Chloroflexota</taxon>
        <taxon>Ardenticatenia</taxon>
        <taxon>Ardenticatenales</taxon>
        <taxon>Ardenticatenaceae</taxon>
        <taxon>Ardenticatena</taxon>
    </lineage>
</organism>
<dbReference type="PRINTS" id="PR00413">
    <property type="entry name" value="HADHALOGNASE"/>
</dbReference>
<dbReference type="PANTHER" id="PTHR43481">
    <property type="entry name" value="FRUCTOSE-1-PHOSPHATE PHOSPHATASE"/>
    <property type="match status" value="1"/>
</dbReference>
<evidence type="ECO:0000313" key="1">
    <source>
        <dbReference type="EMBL" id="GAP63143.1"/>
    </source>
</evidence>
<dbReference type="Gene3D" id="1.10.150.240">
    <property type="entry name" value="Putative phosphatase, domain 2"/>
    <property type="match status" value="1"/>
</dbReference>
<gene>
    <name evidence="1" type="ORF">ARMA_1566</name>
    <name evidence="2" type="ORF">SE16_00865</name>
</gene>
<dbReference type="EMBL" id="LGKN01000003">
    <property type="protein sequence ID" value="KPL89118.1"/>
    <property type="molecule type" value="Genomic_DNA"/>
</dbReference>
<reference evidence="2 4" key="2">
    <citation type="submission" date="2015-07" db="EMBL/GenBank/DDBJ databases">
        <title>Whole genome sequence of Ardenticatena maritima DSM 23922.</title>
        <authorList>
            <person name="Hemp J."/>
            <person name="Ward L.M."/>
            <person name="Pace L.A."/>
            <person name="Fischer W.W."/>
        </authorList>
    </citation>
    <scope>NUCLEOTIDE SEQUENCE [LARGE SCALE GENOMIC DNA]</scope>
    <source>
        <strain evidence="2 4">110S</strain>
    </source>
</reference>
<dbReference type="GO" id="GO:0050308">
    <property type="term" value="F:sugar-phosphatase activity"/>
    <property type="evidence" value="ECO:0007669"/>
    <property type="project" value="TreeGrafter"/>
</dbReference>
<dbReference type="RefSeq" id="WP_054493018.1">
    <property type="nucleotide sequence ID" value="NZ_BBZA01000116.1"/>
</dbReference>
<evidence type="ECO:0000313" key="3">
    <source>
        <dbReference type="Proteomes" id="UP000037784"/>
    </source>
</evidence>
<dbReference type="SFLD" id="SFLDG01129">
    <property type="entry name" value="C1.5:_HAD__Beta-PGM__Phosphata"/>
    <property type="match status" value="1"/>
</dbReference>
<dbReference type="SUPFAM" id="SSF56784">
    <property type="entry name" value="HAD-like"/>
    <property type="match status" value="1"/>
</dbReference>
<keyword evidence="3" id="KW-1185">Reference proteome</keyword>
<reference evidence="3" key="3">
    <citation type="submission" date="2015-08" db="EMBL/GenBank/DDBJ databases">
        <title>Draft Genome Sequence of a Heterotrophic Facultative Anaerobic Bacterium Ardenticatena maritima Strain 110S.</title>
        <authorList>
            <person name="Kawaichi S."/>
            <person name="Yoshida T."/>
            <person name="Sako Y."/>
            <person name="Nakamura R."/>
        </authorList>
    </citation>
    <scope>NUCLEOTIDE SEQUENCE [LARGE SCALE GENOMIC DNA]</scope>
    <source>
        <strain evidence="3">110S</strain>
    </source>
</reference>
<reference evidence="1 3" key="1">
    <citation type="journal article" date="2015" name="Genome Announc.">
        <title>Draft Genome Sequence of a Heterotrophic Facultative Anaerobic Thermophilic Bacterium, Ardenticatena maritima Strain 110ST.</title>
        <authorList>
            <person name="Kawaichi S."/>
            <person name="Yoshida T."/>
            <person name="Sako Y."/>
            <person name="Nakamura R."/>
        </authorList>
    </citation>
    <scope>NUCLEOTIDE SEQUENCE [LARGE SCALE GENOMIC DNA]</scope>
    <source>
        <strain evidence="1 3">110S</strain>
    </source>
</reference>
<name>A0A0M8K727_9CHLR</name>
<comment type="caution">
    <text evidence="1">The sequence shown here is derived from an EMBL/GenBank/DDBJ whole genome shotgun (WGS) entry which is preliminary data.</text>
</comment>
<dbReference type="Pfam" id="PF00702">
    <property type="entry name" value="Hydrolase"/>
    <property type="match status" value="1"/>
</dbReference>
<dbReference type="SFLD" id="SFLDG01135">
    <property type="entry name" value="C1.5.6:_HAD__Beta-PGM__Phospha"/>
    <property type="match status" value="1"/>
</dbReference>